<dbReference type="AlphaFoldDB" id="A0A2X1QHZ5"/>
<dbReference type="Pfam" id="PF00067">
    <property type="entry name" value="p450"/>
    <property type="match status" value="1"/>
</dbReference>
<dbReference type="InterPro" id="IPR002397">
    <property type="entry name" value="Cyt_P450_B"/>
</dbReference>
<dbReference type="PANTHER" id="PTHR46696">
    <property type="entry name" value="P450, PUTATIVE (EUROFUNG)-RELATED"/>
    <property type="match status" value="1"/>
</dbReference>
<dbReference type="EC" id="1.14.-.-" evidence="4"/>
<keyword evidence="3 4" id="KW-0560">Oxidoreductase</keyword>
<dbReference type="InterPro" id="IPR036396">
    <property type="entry name" value="Cyt_P450_sf"/>
</dbReference>
<gene>
    <name evidence="4" type="primary">bioI</name>
    <name evidence="4" type="ORF">NCTC9645_00184</name>
</gene>
<accession>A0A2X1QHZ5</accession>
<keyword evidence="3" id="KW-0503">Monooxygenase</keyword>
<sequence>MSELSFSLTEAYKQRYDDIVRGDNERTGIYYHSDKKYWIIYDYQSCSQLLNSQYVTKKRMIIPLSMFDGEKTVIERFISLINQSLIFRDESNSDVVRVIHHNFKNIPRDELIDRTLSLFNQKKCLNEYDLITLNNTLAARLVGLEPSDTLAVHAHNVGMLFDGRVQGKDHFIEIAHSFLTVFDSCRNLVTGDVPCSDIQVSDRAIAYIAAHQTTMQLIVATLWAISHFSLKVGAENAREVVIEASRLYSPVLSVGRVMSQDLSFRGQSLKKGDRVMFYTGLANFDPEVFNEPFQFIPGRKEKPLSFGTGMHMCIGMGIALNFASSFIADICVRGSIRNVNITGLAEGVSALGASSFSMGMNGHELDES</sequence>
<dbReference type="Proteomes" id="UP000250675">
    <property type="component" value="Unassembled WGS sequence"/>
</dbReference>
<dbReference type="Gene3D" id="1.10.630.10">
    <property type="entry name" value="Cytochrome P450"/>
    <property type="match status" value="1"/>
</dbReference>
<evidence type="ECO:0000256" key="1">
    <source>
        <dbReference type="ARBA" id="ARBA00001971"/>
    </source>
</evidence>
<dbReference type="InterPro" id="IPR017972">
    <property type="entry name" value="Cyt_P450_CS"/>
</dbReference>
<dbReference type="EMBL" id="UASO01000002">
    <property type="protein sequence ID" value="SPX50999.1"/>
    <property type="molecule type" value="Genomic_DNA"/>
</dbReference>
<dbReference type="GO" id="GO:0005506">
    <property type="term" value="F:iron ion binding"/>
    <property type="evidence" value="ECO:0007669"/>
    <property type="project" value="InterPro"/>
</dbReference>
<name>A0A2X1QHZ5_KLEPN</name>
<keyword evidence="3" id="KW-0479">Metal-binding</keyword>
<keyword evidence="3" id="KW-0349">Heme</keyword>
<dbReference type="GO" id="GO:0016705">
    <property type="term" value="F:oxidoreductase activity, acting on paired donors, with incorporation or reduction of molecular oxygen"/>
    <property type="evidence" value="ECO:0007669"/>
    <property type="project" value="InterPro"/>
</dbReference>
<dbReference type="InterPro" id="IPR001128">
    <property type="entry name" value="Cyt_P450"/>
</dbReference>
<keyword evidence="3" id="KW-0408">Iron</keyword>
<dbReference type="GO" id="GO:0020037">
    <property type="term" value="F:heme binding"/>
    <property type="evidence" value="ECO:0007669"/>
    <property type="project" value="InterPro"/>
</dbReference>
<evidence type="ECO:0000313" key="4">
    <source>
        <dbReference type="EMBL" id="SPX50999.1"/>
    </source>
</evidence>
<organism evidence="4 5">
    <name type="scientific">Klebsiella pneumoniae</name>
    <dbReference type="NCBI Taxonomy" id="573"/>
    <lineage>
        <taxon>Bacteria</taxon>
        <taxon>Pseudomonadati</taxon>
        <taxon>Pseudomonadota</taxon>
        <taxon>Gammaproteobacteria</taxon>
        <taxon>Enterobacterales</taxon>
        <taxon>Enterobacteriaceae</taxon>
        <taxon>Klebsiella/Raoultella group</taxon>
        <taxon>Klebsiella</taxon>
        <taxon>Klebsiella pneumoniae complex</taxon>
    </lineage>
</organism>
<comment type="similarity">
    <text evidence="2 3">Belongs to the cytochrome P450 family.</text>
</comment>
<dbReference type="GO" id="GO:0004497">
    <property type="term" value="F:monooxygenase activity"/>
    <property type="evidence" value="ECO:0007669"/>
    <property type="project" value="UniProtKB-KW"/>
</dbReference>
<evidence type="ECO:0000256" key="2">
    <source>
        <dbReference type="ARBA" id="ARBA00010617"/>
    </source>
</evidence>
<protein>
    <submittedName>
        <fullName evidence="4">Biotin biosynthesis cytochrome P450</fullName>
        <ecNumber evidence="4">1.14.-.-</ecNumber>
    </submittedName>
</protein>
<reference evidence="4 5" key="1">
    <citation type="submission" date="2018-06" db="EMBL/GenBank/DDBJ databases">
        <authorList>
            <consortium name="Pathogen Informatics"/>
            <person name="Doyle S."/>
        </authorList>
    </citation>
    <scope>NUCLEOTIDE SEQUENCE [LARGE SCALE GENOMIC DNA]</scope>
    <source>
        <strain evidence="4 5">NCTC9645</strain>
    </source>
</reference>
<dbReference type="SUPFAM" id="SSF48264">
    <property type="entry name" value="Cytochrome P450"/>
    <property type="match status" value="1"/>
</dbReference>
<evidence type="ECO:0000313" key="5">
    <source>
        <dbReference type="Proteomes" id="UP000250675"/>
    </source>
</evidence>
<proteinExistence type="inferred from homology"/>
<dbReference type="PANTHER" id="PTHR46696:SF1">
    <property type="entry name" value="CYTOCHROME P450 YJIB-RELATED"/>
    <property type="match status" value="1"/>
</dbReference>
<comment type="cofactor">
    <cofactor evidence="1">
        <name>heme</name>
        <dbReference type="ChEBI" id="CHEBI:30413"/>
    </cofactor>
</comment>
<dbReference type="PROSITE" id="PS00086">
    <property type="entry name" value="CYTOCHROME_P450"/>
    <property type="match status" value="1"/>
</dbReference>
<dbReference type="PRINTS" id="PR00359">
    <property type="entry name" value="BP450"/>
</dbReference>
<evidence type="ECO:0000256" key="3">
    <source>
        <dbReference type="RuleBase" id="RU000461"/>
    </source>
</evidence>